<dbReference type="Proteomes" id="UP000494110">
    <property type="component" value="Unassembled WGS sequence"/>
</dbReference>
<protein>
    <submittedName>
        <fullName evidence="2">Uncharacterized protein</fullName>
    </submittedName>
</protein>
<feature type="region of interest" description="Disordered" evidence="1">
    <location>
        <begin position="1"/>
        <end position="32"/>
    </location>
</feature>
<evidence type="ECO:0000313" key="2">
    <source>
        <dbReference type="EMBL" id="VWC93792.1"/>
    </source>
</evidence>
<sequence length="66" mass="7268">MMTAAAHENSPARRAMSPRSHRRPTNGCNEPHAHLTMSDIQHVTLSANRANQARLLDVLAQLLTQA</sequence>
<dbReference type="AlphaFoldDB" id="A0A6P2WAC8"/>
<name>A0A6P2WAC8_BURL3</name>
<organism evidence="2 3">
    <name type="scientific">Burkholderia lata (strain ATCC 17760 / DSM 23089 / LMG 22485 / NCIMB 9086 / R18194 / 383)</name>
    <dbReference type="NCBI Taxonomy" id="482957"/>
    <lineage>
        <taxon>Bacteria</taxon>
        <taxon>Pseudomonadati</taxon>
        <taxon>Pseudomonadota</taxon>
        <taxon>Betaproteobacteria</taxon>
        <taxon>Burkholderiales</taxon>
        <taxon>Burkholderiaceae</taxon>
        <taxon>Burkholderia</taxon>
        <taxon>Burkholderia cepacia complex</taxon>
    </lineage>
</organism>
<evidence type="ECO:0000256" key="1">
    <source>
        <dbReference type="SAM" id="MobiDB-lite"/>
    </source>
</evidence>
<reference evidence="2 3" key="1">
    <citation type="submission" date="2019-09" db="EMBL/GenBank/DDBJ databases">
        <authorList>
            <person name="Depoorter E."/>
        </authorList>
    </citation>
    <scope>NUCLEOTIDE SEQUENCE [LARGE SCALE GENOMIC DNA]</scope>
    <source>
        <strain evidence="2">R-39750</strain>
    </source>
</reference>
<evidence type="ECO:0000313" key="3">
    <source>
        <dbReference type="Proteomes" id="UP000494110"/>
    </source>
</evidence>
<proteinExistence type="predicted"/>
<gene>
    <name evidence="2" type="ORF">BLA39750_02082</name>
</gene>
<dbReference type="EMBL" id="CABVQN010000008">
    <property type="protein sequence ID" value="VWC93792.1"/>
    <property type="molecule type" value="Genomic_DNA"/>
</dbReference>
<accession>A0A6P2WAC8</accession>